<name>A0AA37FWE0_AERCA</name>
<comment type="caution">
    <text evidence="2">The sequence shown here is derived from an EMBL/GenBank/DDBJ whole genome shotgun (WGS) entry which is preliminary data.</text>
</comment>
<dbReference type="AlphaFoldDB" id="A0AA37FWE0"/>
<organism evidence="2 3">
    <name type="scientific">Aeromonas caviae</name>
    <name type="common">Aeromonas punctata</name>
    <dbReference type="NCBI Taxonomy" id="648"/>
    <lineage>
        <taxon>Bacteria</taxon>
        <taxon>Pseudomonadati</taxon>
        <taxon>Pseudomonadota</taxon>
        <taxon>Gammaproteobacteria</taxon>
        <taxon>Aeromonadales</taxon>
        <taxon>Aeromonadaceae</taxon>
        <taxon>Aeromonas</taxon>
    </lineage>
</organism>
<sequence length="72" mass="8404">MQAIQVEHDSDEWNRMWAALASEEINSGDPECVHPETQDAWQYMGTSNGIHSFRHRNHPVTGTREYRHVPMK</sequence>
<feature type="region of interest" description="Disordered" evidence="1">
    <location>
        <begin position="50"/>
        <end position="72"/>
    </location>
</feature>
<dbReference type="EMBL" id="BPNN01000060">
    <property type="protein sequence ID" value="GJA64777.1"/>
    <property type="molecule type" value="Genomic_DNA"/>
</dbReference>
<dbReference type="Proteomes" id="UP000886934">
    <property type="component" value="Unassembled WGS sequence"/>
</dbReference>
<proteinExistence type="predicted"/>
<evidence type="ECO:0000256" key="1">
    <source>
        <dbReference type="SAM" id="MobiDB-lite"/>
    </source>
</evidence>
<protein>
    <submittedName>
        <fullName evidence="2">Uncharacterized protein</fullName>
    </submittedName>
</protein>
<accession>A0AA37FWE0</accession>
<gene>
    <name evidence="2" type="ORF">KAM351_33880</name>
</gene>
<evidence type="ECO:0000313" key="3">
    <source>
        <dbReference type="Proteomes" id="UP000886934"/>
    </source>
</evidence>
<evidence type="ECO:0000313" key="2">
    <source>
        <dbReference type="EMBL" id="GJA64777.1"/>
    </source>
</evidence>
<reference evidence="2" key="1">
    <citation type="submission" date="2021-07" db="EMBL/GenBank/DDBJ databases">
        <title>Draft genome sequence of carbapenem-resistant Aeromonas spp. in Japan.</title>
        <authorList>
            <person name="Maehana S."/>
            <person name="Suzuki M."/>
            <person name="Kitasato H."/>
        </authorList>
    </citation>
    <scope>NUCLEOTIDE SEQUENCE</scope>
    <source>
        <strain evidence="2">KAM351</strain>
    </source>
</reference>